<accession>A0A918C9W9</accession>
<proteinExistence type="predicted"/>
<comment type="caution">
    <text evidence="1">The sequence shown here is derived from an EMBL/GenBank/DDBJ whole genome shotgun (WGS) entry which is preliminary data.</text>
</comment>
<keyword evidence="2" id="KW-1185">Reference proteome</keyword>
<organism evidence="1 2">
    <name type="scientific">Deinococcus ruber</name>
    <dbReference type="NCBI Taxonomy" id="1848197"/>
    <lineage>
        <taxon>Bacteria</taxon>
        <taxon>Thermotogati</taxon>
        <taxon>Deinococcota</taxon>
        <taxon>Deinococci</taxon>
        <taxon>Deinococcales</taxon>
        <taxon>Deinococcaceae</taxon>
        <taxon>Deinococcus</taxon>
    </lineage>
</organism>
<reference evidence="1" key="2">
    <citation type="submission" date="2020-09" db="EMBL/GenBank/DDBJ databases">
        <authorList>
            <person name="Sun Q."/>
            <person name="Ohkuma M."/>
        </authorList>
    </citation>
    <scope>NUCLEOTIDE SEQUENCE</scope>
    <source>
        <strain evidence="1">JCM 31311</strain>
    </source>
</reference>
<dbReference type="EMBL" id="BMQL01000015">
    <property type="protein sequence ID" value="GGR13187.1"/>
    <property type="molecule type" value="Genomic_DNA"/>
</dbReference>
<name>A0A918C9W9_9DEIO</name>
<reference evidence="1" key="1">
    <citation type="journal article" date="2014" name="Int. J. Syst. Evol. Microbiol.">
        <title>Complete genome sequence of Corynebacterium casei LMG S-19264T (=DSM 44701T), isolated from a smear-ripened cheese.</title>
        <authorList>
            <consortium name="US DOE Joint Genome Institute (JGI-PGF)"/>
            <person name="Walter F."/>
            <person name="Albersmeier A."/>
            <person name="Kalinowski J."/>
            <person name="Ruckert C."/>
        </authorList>
    </citation>
    <scope>NUCLEOTIDE SEQUENCE</scope>
    <source>
        <strain evidence="1">JCM 31311</strain>
    </source>
</reference>
<dbReference type="Proteomes" id="UP000603865">
    <property type="component" value="Unassembled WGS sequence"/>
</dbReference>
<dbReference type="RefSeq" id="WP_189091106.1">
    <property type="nucleotide sequence ID" value="NZ_BMQL01000015.1"/>
</dbReference>
<protein>
    <submittedName>
        <fullName evidence="1">Uncharacterized protein</fullName>
    </submittedName>
</protein>
<gene>
    <name evidence="1" type="ORF">GCM10008957_27680</name>
</gene>
<dbReference type="AlphaFoldDB" id="A0A918C9W9"/>
<evidence type="ECO:0000313" key="1">
    <source>
        <dbReference type="EMBL" id="GGR13187.1"/>
    </source>
</evidence>
<evidence type="ECO:0000313" key="2">
    <source>
        <dbReference type="Proteomes" id="UP000603865"/>
    </source>
</evidence>
<sequence>MTDLIASTVQPPSPLLSRLLQAKREIDSGWNMRAFHLLTEGIELLSGDAPRLATLLPEELAHELQAAEAYVRVLQGKQTRQRIEALMQDVLLTGIPLSTAAWRRMLRPGRTLVCVCRQLPFVAPVFPPYQPIMVAALKRTHVTFHAPHNQEGVLFQPWLTRQNGITLEQIERGFIVVHPTLGRLVYHFEAA</sequence>